<keyword evidence="6 12" id="KW-1133">Transmembrane helix</keyword>
<evidence type="ECO:0000313" key="16">
    <source>
        <dbReference type="EMBL" id="TFH90537.1"/>
    </source>
</evidence>
<evidence type="ECO:0000256" key="10">
    <source>
        <dbReference type="PROSITE-ProRule" id="PRU00284"/>
    </source>
</evidence>
<evidence type="ECO:0000259" key="15">
    <source>
        <dbReference type="PROSITE" id="PS50885"/>
    </source>
</evidence>
<dbReference type="InterPro" id="IPR000727">
    <property type="entry name" value="T_SNARE_dom"/>
</dbReference>
<dbReference type="CDD" id="cd06225">
    <property type="entry name" value="HAMP"/>
    <property type="match status" value="1"/>
</dbReference>
<dbReference type="InterPro" id="IPR003660">
    <property type="entry name" value="HAMP_dom"/>
</dbReference>
<dbReference type="SMART" id="SM00304">
    <property type="entry name" value="HAMP"/>
    <property type="match status" value="1"/>
</dbReference>
<evidence type="ECO:0000256" key="6">
    <source>
        <dbReference type="ARBA" id="ARBA00022989"/>
    </source>
</evidence>
<evidence type="ECO:0000256" key="3">
    <source>
        <dbReference type="ARBA" id="ARBA00022500"/>
    </source>
</evidence>
<evidence type="ECO:0000256" key="11">
    <source>
        <dbReference type="SAM" id="Coils"/>
    </source>
</evidence>
<feature type="domain" description="HAMP" evidence="15">
    <location>
        <begin position="440"/>
        <end position="493"/>
    </location>
</feature>
<dbReference type="Pfam" id="PF00672">
    <property type="entry name" value="HAMP"/>
    <property type="match status" value="1"/>
</dbReference>
<dbReference type="AlphaFoldDB" id="A0A4Y8WCK5"/>
<proteinExistence type="inferred from homology"/>
<dbReference type="GO" id="GO:0007165">
    <property type="term" value="P:signal transduction"/>
    <property type="evidence" value="ECO:0007669"/>
    <property type="project" value="UniProtKB-KW"/>
</dbReference>
<evidence type="ECO:0000256" key="8">
    <source>
        <dbReference type="ARBA" id="ARBA00023224"/>
    </source>
</evidence>
<sequence length="770" mass="82662">MKIATKIVLASTLLCTLAVIATGTIVGWSSSDLSEQALYQRANSQLISIREIKRSEIESYFKQISGQVVTTANSVGVQGAITAFSEGFKNYPVERVSDGDVDMLRSYYQSSFGATYRDSNGGASAAEMQKLDSLSAKAKALQARYIGTNPNPLGEKHQLMSDSLNTDYDKAHAMYHPSVKGFLEEFGYYDIFLVDMQGNVVYSVFKELDYATNLNNGPYANSGLAKAYKNALSLSHDQYHLEDFAPYFPSYEAAASFIATPIVQNGTTLGALIFQMPVDELNLIMTFHQDWKNEGLGLSGEAYLVGQDGLLRSESRFLIEDPDTYFSSLQSSGVSSNIVSQIRDKSSAIGRQPVNTPTSKASLKGQRGSDVISDYQGIDVLSAYSPVNAAGLSWGIIVEIDKSEALADLSSLISSLAVTVITSIAVVVVAAVLLSYFLGNSIARPIKVASDKVQMISQNNDLTQRLEVAGKDEMTDLAVSLNGLFTHLQDIIGKFAQATNNLNANTQSMAGNMNSTRDAVTDQNNRTESVATAVNQMSASISEVAQFAIRAAEFVKNANDTGSAGVKVGQNLGNEISRLDNEMQTAVSAIERLNTETNSIAEVLDVIQGIAEQTNLLALNAAIEAARAGEQGRGFAVVADEVRSLAGRTQASTEEIRGKIESLQRETQSVSQSIQSANSTVSQGVVTCDENTQMLEQIVSMLDQLNEMNVQIAAATEEQKAVTDDISGSITSIADASSAVSVQVQDADDVLQGLSNEAENLNGEVSQFKY</sequence>
<feature type="coiled-coil region" evidence="11">
    <location>
        <begin position="698"/>
        <end position="764"/>
    </location>
</feature>
<dbReference type="RefSeq" id="WP_134836383.1">
    <property type="nucleotide sequence ID" value="NZ_SATR01000026.1"/>
</dbReference>
<dbReference type="GO" id="GO:0006935">
    <property type="term" value="P:chemotaxis"/>
    <property type="evidence" value="ECO:0007669"/>
    <property type="project" value="UniProtKB-KW"/>
</dbReference>
<evidence type="ECO:0000259" key="14">
    <source>
        <dbReference type="PROSITE" id="PS50192"/>
    </source>
</evidence>
<evidence type="ECO:0000256" key="5">
    <source>
        <dbReference type="ARBA" id="ARBA00022692"/>
    </source>
</evidence>
<evidence type="ECO:0000256" key="9">
    <source>
        <dbReference type="ARBA" id="ARBA00029447"/>
    </source>
</evidence>
<keyword evidence="2" id="KW-1003">Cell membrane</keyword>
<evidence type="ECO:0000256" key="7">
    <source>
        <dbReference type="ARBA" id="ARBA00023136"/>
    </source>
</evidence>
<evidence type="ECO:0000256" key="12">
    <source>
        <dbReference type="SAM" id="Phobius"/>
    </source>
</evidence>
<keyword evidence="5 12" id="KW-0812">Transmembrane</keyword>
<gene>
    <name evidence="16" type="ORF">ELS82_16110</name>
</gene>
<dbReference type="PROSITE" id="PS50111">
    <property type="entry name" value="CHEMOTAXIS_TRANSDUC_2"/>
    <property type="match status" value="1"/>
</dbReference>
<comment type="subcellular location">
    <subcellularLocation>
        <location evidence="1">Cell inner membrane</location>
        <topology evidence="1">Multi-pass membrane protein</topology>
    </subcellularLocation>
</comment>
<dbReference type="PROSITE" id="PS50885">
    <property type="entry name" value="HAMP"/>
    <property type="match status" value="1"/>
</dbReference>
<dbReference type="EMBL" id="SATR01000026">
    <property type="protein sequence ID" value="TFH90537.1"/>
    <property type="molecule type" value="Genomic_DNA"/>
</dbReference>
<feature type="transmembrane region" description="Helical" evidence="12">
    <location>
        <begin position="412"/>
        <end position="438"/>
    </location>
</feature>
<dbReference type="PANTHER" id="PTHR32089">
    <property type="entry name" value="METHYL-ACCEPTING CHEMOTAXIS PROTEIN MCPB"/>
    <property type="match status" value="1"/>
</dbReference>
<evidence type="ECO:0000256" key="4">
    <source>
        <dbReference type="ARBA" id="ARBA00022519"/>
    </source>
</evidence>
<comment type="similarity">
    <text evidence="9">Belongs to the methyl-accepting chemotaxis (MCP) protein family.</text>
</comment>
<reference evidence="16 17" key="1">
    <citation type="submission" date="2019-01" db="EMBL/GenBank/DDBJ databases">
        <title>Vibrio BEI176 sp. nov, a marine bacterium isolated from China: eastern marignal seas.</title>
        <authorList>
            <person name="Li B."/>
        </authorList>
    </citation>
    <scope>NUCLEOTIDE SEQUENCE [LARGE SCALE GENOMIC DNA]</scope>
    <source>
        <strain evidence="16 17">BEI176</strain>
    </source>
</reference>
<feature type="domain" description="T-SNARE coiled-coil homology" evidence="14">
    <location>
        <begin position="685"/>
        <end position="747"/>
    </location>
</feature>
<dbReference type="Gene3D" id="3.30.450.20">
    <property type="entry name" value="PAS domain"/>
    <property type="match status" value="1"/>
</dbReference>
<comment type="caution">
    <text evidence="16">The sequence shown here is derived from an EMBL/GenBank/DDBJ whole genome shotgun (WGS) entry which is preliminary data.</text>
</comment>
<dbReference type="InterPro" id="IPR033479">
    <property type="entry name" value="dCache_1"/>
</dbReference>
<dbReference type="SUPFAM" id="SSF58104">
    <property type="entry name" value="Methyl-accepting chemotaxis protein (MCP) signaling domain"/>
    <property type="match status" value="1"/>
</dbReference>
<keyword evidence="3" id="KW-0145">Chemotaxis</keyword>
<dbReference type="Pfam" id="PF00015">
    <property type="entry name" value="MCPsignal"/>
    <property type="match status" value="1"/>
</dbReference>
<name>A0A4Y8WCK5_9VIBR</name>
<organism evidence="16 17">
    <name type="scientific">Vibrio ouci</name>
    <dbReference type="NCBI Taxonomy" id="2499078"/>
    <lineage>
        <taxon>Bacteria</taxon>
        <taxon>Pseudomonadati</taxon>
        <taxon>Pseudomonadota</taxon>
        <taxon>Gammaproteobacteria</taxon>
        <taxon>Vibrionales</taxon>
        <taxon>Vibrionaceae</taxon>
        <taxon>Vibrio</taxon>
    </lineage>
</organism>
<dbReference type="FunFam" id="1.10.287.950:FF:000001">
    <property type="entry name" value="Methyl-accepting chemotaxis sensory transducer"/>
    <property type="match status" value="1"/>
</dbReference>
<dbReference type="GO" id="GO:0005886">
    <property type="term" value="C:plasma membrane"/>
    <property type="evidence" value="ECO:0007669"/>
    <property type="project" value="UniProtKB-SubCell"/>
</dbReference>
<accession>A0A4Y8WCK5</accession>
<dbReference type="Pfam" id="PF02743">
    <property type="entry name" value="dCache_1"/>
    <property type="match status" value="1"/>
</dbReference>
<keyword evidence="11" id="KW-0175">Coiled coil</keyword>
<feature type="domain" description="Methyl-accepting transducer" evidence="13">
    <location>
        <begin position="498"/>
        <end position="734"/>
    </location>
</feature>
<dbReference type="Proteomes" id="UP000297753">
    <property type="component" value="Unassembled WGS sequence"/>
</dbReference>
<dbReference type="PANTHER" id="PTHR32089:SF120">
    <property type="entry name" value="METHYL-ACCEPTING CHEMOTAXIS PROTEIN TLPQ"/>
    <property type="match status" value="1"/>
</dbReference>
<keyword evidence="4" id="KW-0997">Cell inner membrane</keyword>
<dbReference type="OrthoDB" id="9806704at2"/>
<dbReference type="InterPro" id="IPR004089">
    <property type="entry name" value="MCPsignal_dom"/>
</dbReference>
<evidence type="ECO:0000256" key="2">
    <source>
        <dbReference type="ARBA" id="ARBA00022475"/>
    </source>
</evidence>
<evidence type="ECO:0000313" key="17">
    <source>
        <dbReference type="Proteomes" id="UP000297753"/>
    </source>
</evidence>
<protein>
    <submittedName>
        <fullName evidence="16">HAMP domain-containing protein</fullName>
    </submittedName>
</protein>
<keyword evidence="8 10" id="KW-0807">Transducer</keyword>
<evidence type="ECO:0000256" key="1">
    <source>
        <dbReference type="ARBA" id="ARBA00004429"/>
    </source>
</evidence>
<keyword evidence="17" id="KW-1185">Reference proteome</keyword>
<evidence type="ECO:0000259" key="13">
    <source>
        <dbReference type="PROSITE" id="PS50111"/>
    </source>
</evidence>
<dbReference type="Gene3D" id="1.10.287.950">
    <property type="entry name" value="Methyl-accepting chemotaxis protein"/>
    <property type="match status" value="1"/>
</dbReference>
<dbReference type="CDD" id="cd11386">
    <property type="entry name" value="MCP_signal"/>
    <property type="match status" value="1"/>
</dbReference>
<dbReference type="PROSITE" id="PS50192">
    <property type="entry name" value="T_SNARE"/>
    <property type="match status" value="1"/>
</dbReference>
<keyword evidence="7 12" id="KW-0472">Membrane</keyword>
<dbReference type="SMART" id="SM00283">
    <property type="entry name" value="MA"/>
    <property type="match status" value="1"/>
</dbReference>